<keyword evidence="4" id="KW-0170">Cobalt</keyword>
<evidence type="ECO:0000256" key="1">
    <source>
        <dbReference type="ARBA" id="ARBA00001922"/>
    </source>
</evidence>
<organism evidence="5 6">
    <name type="scientific">Marine Group III euryarchaeote CG-Epi3</name>
    <dbReference type="NCBI Taxonomy" id="1888997"/>
    <lineage>
        <taxon>Archaea</taxon>
        <taxon>Methanobacteriati</taxon>
        <taxon>Thermoplasmatota</taxon>
        <taxon>Thermoplasmata</taxon>
        <taxon>Candidatus Thermoprofundales</taxon>
    </lineage>
</organism>
<dbReference type="Proteomes" id="UP000183138">
    <property type="component" value="Unassembled WGS sequence"/>
</dbReference>
<dbReference type="PANTHER" id="PTHR43371">
    <property type="entry name" value="VITAMIN B12-DEPENDENT RIBONUCLEOTIDE REDUCTASE"/>
    <property type="match status" value="1"/>
</dbReference>
<dbReference type="SUPFAM" id="SSF51998">
    <property type="entry name" value="PFL-like glycyl radical enzymes"/>
    <property type="match status" value="1"/>
</dbReference>
<dbReference type="Gene3D" id="3.20.70.20">
    <property type="match status" value="2"/>
</dbReference>
<proteinExistence type="predicted"/>
<keyword evidence="3" id="KW-0560">Oxidoreductase</keyword>
<evidence type="ECO:0000256" key="4">
    <source>
        <dbReference type="ARBA" id="ARBA00023285"/>
    </source>
</evidence>
<keyword evidence="2" id="KW-0846">Cobalamin</keyword>
<reference evidence="5 6" key="1">
    <citation type="submission" date="2016-08" db="EMBL/GenBank/DDBJ databases">
        <title>New Insights into Marine Group III Euryarchaeota, from dark to light.</title>
        <authorList>
            <person name="Haro-Moreno J.M."/>
            <person name="Rodriguez-Valera F."/>
            <person name="Lopez-Garcia P."/>
            <person name="Moreira D."/>
            <person name="Martin-Cuadrado A.B."/>
        </authorList>
    </citation>
    <scope>NUCLEOTIDE SEQUENCE [LARGE SCALE GENOMIC DNA]</scope>
    <source>
        <strain evidence="5">CG-Epi3</strain>
    </source>
</reference>
<name>A0A1J5U3C1_9ARCH</name>
<evidence type="ECO:0000313" key="6">
    <source>
        <dbReference type="Proteomes" id="UP000183138"/>
    </source>
</evidence>
<dbReference type="PANTHER" id="PTHR43371:SF1">
    <property type="entry name" value="RIBONUCLEOSIDE-DIPHOSPHATE REDUCTASE"/>
    <property type="match status" value="1"/>
</dbReference>
<evidence type="ECO:0000256" key="3">
    <source>
        <dbReference type="ARBA" id="ARBA00023002"/>
    </source>
</evidence>
<protein>
    <submittedName>
        <fullName evidence="5">Uncharacterized protein</fullName>
    </submittedName>
</protein>
<accession>A0A1J5U3C1</accession>
<comment type="cofactor">
    <cofactor evidence="1">
        <name>adenosylcob(III)alamin</name>
        <dbReference type="ChEBI" id="CHEBI:18408"/>
    </cofactor>
</comment>
<dbReference type="GO" id="GO:0004748">
    <property type="term" value="F:ribonucleoside-diphosphate reductase activity, thioredoxin disulfide as acceptor"/>
    <property type="evidence" value="ECO:0007669"/>
    <property type="project" value="TreeGrafter"/>
</dbReference>
<dbReference type="EMBL" id="MIYY01000019">
    <property type="protein sequence ID" value="OIR23269.1"/>
    <property type="molecule type" value="Genomic_DNA"/>
</dbReference>
<sequence length="605" mass="67898">MHVSKFNLLYNNNTEFRSMLDNTYKLIEQKKVLPSMRSMQFGGKAIEVSNNRVYNCAFMPVESINSFSEAMFLLLGGTGVGYSVQYDNVNKLPSKQAMQDMIPIKYEIADSIEGWADSVKMVVLSQLYGFPIEFDYGQIRPKGAILKTSGGRAPGHEPLKLCLEEIESVLQSVEVGEKMSSLNAHDIMCYLADAVLSGGIRRAAMISLFDKDDEEMLLSKWSDGKDGFWTENPQRMRANNSVVLDRATVTKEDFENVWAVARDNNSGEPGFYFTNDTTWGTNPCVEIGLKKYQFCNLSEINVSDVKDKIDLAERVTAATFLGTLQASYTDFHYLRGIWKTTTEEDALIGVSMTGIASGKILNHDLEEMSELVKEVNKKCADMIGINAAARTTCVKPAGTTSLTLGTSSGIHAWHNDYYIRRMRVKKNEPIYNHLYINHPELIEDDLYDTSGAVISVPQRAPSGSILRTESSLDLLNRVKKFSSEWIKPGHVGGINSHNVSATVSVRPEEWDEVSEWMWENRDVYNGIAVLPYDGGGYEQAPFEDCDEDKYHEMYKTLSTIDLTQIWEAEDQTSLQGEIACAGGVCEIDMVYEEDTKIQDLHPLDH</sequence>
<dbReference type="GO" id="GO:0031419">
    <property type="term" value="F:cobalamin binding"/>
    <property type="evidence" value="ECO:0007669"/>
    <property type="project" value="UniProtKB-KW"/>
</dbReference>
<comment type="caution">
    <text evidence="5">The sequence shown here is derived from an EMBL/GenBank/DDBJ whole genome shotgun (WGS) entry which is preliminary data.</text>
</comment>
<dbReference type="InterPro" id="IPR050862">
    <property type="entry name" value="RdRp_reductase_class-2"/>
</dbReference>
<evidence type="ECO:0000313" key="5">
    <source>
        <dbReference type="EMBL" id="OIR23269.1"/>
    </source>
</evidence>
<gene>
    <name evidence="5" type="ORF">BEU00_03500</name>
</gene>
<dbReference type="AlphaFoldDB" id="A0A1J5U3C1"/>
<evidence type="ECO:0000256" key="2">
    <source>
        <dbReference type="ARBA" id="ARBA00022628"/>
    </source>
</evidence>